<feature type="transmembrane region" description="Helical" evidence="1">
    <location>
        <begin position="5"/>
        <end position="26"/>
    </location>
</feature>
<reference evidence="3 4" key="1">
    <citation type="submission" date="2016-10" db="EMBL/GenBank/DDBJ databases">
        <authorList>
            <person name="de Groot N.N."/>
        </authorList>
    </citation>
    <scope>NUCLEOTIDE SEQUENCE [LARGE SCALE GENOMIC DNA]</scope>
    <source>
        <strain evidence="3 4">CGMCC 1.6502</strain>
    </source>
</reference>
<feature type="transmembrane region" description="Helical" evidence="1">
    <location>
        <begin position="38"/>
        <end position="56"/>
    </location>
</feature>
<dbReference type="RefSeq" id="WP_093215793.1">
    <property type="nucleotide sequence ID" value="NZ_FNFL01000005.1"/>
</dbReference>
<sequence length="236" mass="26652">MPKRYWYIIMTYLIMQISGALLVPLIDMLNIDRFTFSVSWSIFSFAAALIIILFLLKPDMKQGSERNAAGAGSVVLWCFIGVFMAYMAQYAAVIIETFVLGIKPGSENTMQIMEIARAAPIFIIIPAIIAPILEEIIFRKIIFGSFYKRTNFFIAALASSIIFGLVHMDVTHIITYTAMGLVFAFLYVHTNRIIVPIVAHMAMNTITVIAQFSIDPEELERMLKQWESIQMIFIGG</sequence>
<feature type="transmembrane region" description="Helical" evidence="1">
    <location>
        <begin position="68"/>
        <end position="95"/>
    </location>
</feature>
<keyword evidence="4" id="KW-1185">Reference proteome</keyword>
<dbReference type="InterPro" id="IPR003675">
    <property type="entry name" value="Rce1/LyrA-like_dom"/>
</dbReference>
<organism evidence="3 4">
    <name type="scientific">Sediminibacillus albus</name>
    <dbReference type="NCBI Taxonomy" id="407036"/>
    <lineage>
        <taxon>Bacteria</taxon>
        <taxon>Bacillati</taxon>
        <taxon>Bacillota</taxon>
        <taxon>Bacilli</taxon>
        <taxon>Bacillales</taxon>
        <taxon>Bacillaceae</taxon>
        <taxon>Sediminibacillus</taxon>
    </lineage>
</organism>
<dbReference type="Proteomes" id="UP000198694">
    <property type="component" value="Unassembled WGS sequence"/>
</dbReference>
<dbReference type="PANTHER" id="PTHR36435">
    <property type="entry name" value="SLR1288 PROTEIN"/>
    <property type="match status" value="1"/>
</dbReference>
<evidence type="ECO:0000256" key="1">
    <source>
        <dbReference type="SAM" id="Phobius"/>
    </source>
</evidence>
<dbReference type="Pfam" id="PF02517">
    <property type="entry name" value="Rce1-like"/>
    <property type="match status" value="1"/>
</dbReference>
<proteinExistence type="predicted"/>
<keyword evidence="1" id="KW-0472">Membrane</keyword>
<keyword evidence="1" id="KW-1133">Transmembrane helix</keyword>
<keyword evidence="1" id="KW-0812">Transmembrane</keyword>
<evidence type="ECO:0000259" key="2">
    <source>
        <dbReference type="Pfam" id="PF02517"/>
    </source>
</evidence>
<dbReference type="OrthoDB" id="2194912at2"/>
<dbReference type="GO" id="GO:0004175">
    <property type="term" value="F:endopeptidase activity"/>
    <property type="evidence" value="ECO:0007669"/>
    <property type="project" value="UniProtKB-ARBA"/>
</dbReference>
<dbReference type="GO" id="GO:0080120">
    <property type="term" value="P:CAAX-box protein maturation"/>
    <property type="evidence" value="ECO:0007669"/>
    <property type="project" value="UniProtKB-ARBA"/>
</dbReference>
<accession>A0A1G9BGP0</accession>
<evidence type="ECO:0000313" key="3">
    <source>
        <dbReference type="EMBL" id="SDK38234.1"/>
    </source>
</evidence>
<dbReference type="STRING" id="407036.SAMN05216243_2995"/>
<name>A0A1G9BGP0_9BACI</name>
<dbReference type="PANTHER" id="PTHR36435:SF6">
    <property type="entry name" value="ABORTIVE INFECTION PROTEIN"/>
    <property type="match status" value="1"/>
</dbReference>
<evidence type="ECO:0000313" key="4">
    <source>
        <dbReference type="Proteomes" id="UP000198694"/>
    </source>
</evidence>
<protein>
    <recommendedName>
        <fullName evidence="2">CAAX prenyl protease 2/Lysostaphin resistance protein A-like domain-containing protein</fullName>
    </recommendedName>
</protein>
<feature type="domain" description="CAAX prenyl protease 2/Lysostaphin resistance protein A-like" evidence="2">
    <location>
        <begin position="120"/>
        <end position="206"/>
    </location>
</feature>
<feature type="transmembrane region" description="Helical" evidence="1">
    <location>
        <begin position="173"/>
        <end position="190"/>
    </location>
</feature>
<dbReference type="AlphaFoldDB" id="A0A1G9BGP0"/>
<gene>
    <name evidence="3" type="ORF">SAMN05216243_2995</name>
</gene>
<feature type="transmembrane region" description="Helical" evidence="1">
    <location>
        <begin position="150"/>
        <end position="167"/>
    </location>
</feature>
<dbReference type="InterPro" id="IPR052710">
    <property type="entry name" value="CAAX_protease"/>
</dbReference>
<dbReference type="EMBL" id="FNFL01000005">
    <property type="protein sequence ID" value="SDK38234.1"/>
    <property type="molecule type" value="Genomic_DNA"/>
</dbReference>
<feature type="transmembrane region" description="Helical" evidence="1">
    <location>
        <begin position="115"/>
        <end position="138"/>
    </location>
</feature>